<proteinExistence type="predicted"/>
<sequence length="556" mass="61037">MERIMQGVSVSLDKSNNGVSLHVDTSQIKERLDIAEVARYLASGKYAEFECNEETLKNLIDTANVDIESQVGTKHQAVIAYGQDAELKMEISSDKMTATLHVTAPKGGNNPSLDALTAFCREQKVINGLSIKRLQQVLKMLPTRKPGESFSQIVAKGLPPRNGRNSEVKQLVENVLERLLAPKIDESDKAHMRDFGEIFSVTQNTPIARFKPATPGRSGFNVEGKTLKPKPGKSKPIKLEEGTIADKEDENLILASRSGMPKFTGLKVKVDDVYTAKGVNVGTGHVEYDGAVIINGDVADQMKIIASGDVTIKGFVESAYIQTPGNVYITEGAAGQNPDAQTDPNCVIRAGGDVFIENAQGLDIHCGGELLINKQIAYSNIRCGGSVIVGDKEKPKGMIIACNIKARGEIVAGTIGAISGSQLVIDFTESYDQITSSSFSLKKMYKEVNARFNAHKSKWQLLKNKKLPPELDDKLNALESAIIKEKQLLNWIKDRLDDNQSITDTLPKYLRVKATQQLFPGVNIKLQHNTWQANREHGPIEVLYQEKQWEAEPIIS</sequence>
<protein>
    <submittedName>
        <fullName evidence="3">FapA family protein</fullName>
    </submittedName>
</protein>
<dbReference type="Pfam" id="PF20250">
    <property type="entry name" value="FapA_N"/>
    <property type="match status" value="1"/>
</dbReference>
<comment type="caution">
    <text evidence="3">The sequence shown here is derived from an EMBL/GenBank/DDBJ whole genome shotgun (WGS) entry which is preliminary data.</text>
</comment>
<evidence type="ECO:0000313" key="4">
    <source>
        <dbReference type="Proteomes" id="UP001165413"/>
    </source>
</evidence>
<dbReference type="InterPro" id="IPR046866">
    <property type="entry name" value="FapA_N"/>
</dbReference>
<keyword evidence="4" id="KW-1185">Reference proteome</keyword>
<evidence type="ECO:0000259" key="2">
    <source>
        <dbReference type="Pfam" id="PF20250"/>
    </source>
</evidence>
<dbReference type="Proteomes" id="UP001165413">
    <property type="component" value="Unassembled WGS sequence"/>
</dbReference>
<feature type="compositionally biased region" description="Basic residues" evidence="1">
    <location>
        <begin position="227"/>
        <end position="236"/>
    </location>
</feature>
<dbReference type="EMBL" id="JANATA010000011">
    <property type="protein sequence ID" value="MCP3428829.1"/>
    <property type="molecule type" value="Genomic_DNA"/>
</dbReference>
<dbReference type="InterPro" id="IPR005646">
    <property type="entry name" value="FapA"/>
</dbReference>
<dbReference type="InterPro" id="IPR046865">
    <property type="entry name" value="FapA_b_solenoid"/>
</dbReference>
<feature type="region of interest" description="Disordered" evidence="1">
    <location>
        <begin position="210"/>
        <end position="236"/>
    </location>
</feature>
<evidence type="ECO:0000256" key="1">
    <source>
        <dbReference type="SAM" id="MobiDB-lite"/>
    </source>
</evidence>
<dbReference type="PANTHER" id="PTHR38032">
    <property type="entry name" value="POLYMERASE-RELATED"/>
    <property type="match status" value="1"/>
</dbReference>
<feature type="domain" description="Flagellar Assembly Protein A N-terminal region" evidence="2">
    <location>
        <begin position="88"/>
        <end position="264"/>
    </location>
</feature>
<accession>A0AA42BLP8</accession>
<dbReference type="AlphaFoldDB" id="A0AA42BLP8"/>
<evidence type="ECO:0000313" key="3">
    <source>
        <dbReference type="EMBL" id="MCP3428829.1"/>
    </source>
</evidence>
<gene>
    <name evidence="3" type="ORF">NLF92_07700</name>
</gene>
<dbReference type="RefSeq" id="WP_254100481.1">
    <property type="nucleotide sequence ID" value="NZ_JANATA010000011.1"/>
</dbReference>
<dbReference type="PANTHER" id="PTHR38032:SF1">
    <property type="entry name" value="RNA-BINDING PROTEIN KHPB N-TERMINAL DOMAIN-CONTAINING PROTEIN"/>
    <property type="match status" value="1"/>
</dbReference>
<reference evidence="3" key="1">
    <citation type="submission" date="2022-07" db="EMBL/GenBank/DDBJ databases">
        <title>Characterization of the Novel Bacterium Alteromonas immobilis LMIT006 and Alteromonas gregis LMIT007.</title>
        <authorList>
            <person name="Lin X."/>
        </authorList>
    </citation>
    <scope>NUCLEOTIDE SEQUENCE</scope>
    <source>
        <strain evidence="3">LMIT007</strain>
    </source>
</reference>
<organism evidence="3 4">
    <name type="scientific">Opacimonas viscosa</name>
    <dbReference type="NCBI Taxonomy" id="2961944"/>
    <lineage>
        <taxon>Bacteria</taxon>
        <taxon>Pseudomonadati</taxon>
        <taxon>Pseudomonadota</taxon>
        <taxon>Gammaproteobacteria</taxon>
        <taxon>Alteromonadales</taxon>
        <taxon>Alteromonadaceae</taxon>
        <taxon>Opacimonas</taxon>
    </lineage>
</organism>
<dbReference type="Pfam" id="PF03961">
    <property type="entry name" value="FapA"/>
    <property type="match status" value="1"/>
</dbReference>
<name>A0AA42BLP8_9ALTE</name>